<accession>A0AAF1BNF5</accession>
<dbReference type="AlphaFoldDB" id="A0AAF1BNF5"/>
<reference evidence="1" key="1">
    <citation type="submission" date="2023-10" db="EMBL/GenBank/DDBJ databases">
        <authorList>
            <person name="Noh H."/>
        </authorList>
    </citation>
    <scope>NUCLEOTIDE SEQUENCE</scope>
    <source>
        <strain evidence="1">DUCC4014</strain>
    </source>
</reference>
<dbReference type="EMBL" id="CP086714">
    <property type="protein sequence ID" value="WOO78043.1"/>
    <property type="molecule type" value="Genomic_DNA"/>
</dbReference>
<evidence type="ECO:0000313" key="2">
    <source>
        <dbReference type="Proteomes" id="UP000827549"/>
    </source>
</evidence>
<sequence>MDIDEPHVLPASTSHFLSLAELSVSLPAVQTPAATSHGAALSDLGLQHLPAARRQAFPTTTTTTVPTAQAPTPALLPLNYDSYPHLVELVAAHADLPVLLAFRATSRGVRAKVDAMLAQCISPTEDGARGARFMRPVPKLDGHTRALLPPYTVVDRLSVHSTDAAFRIAVPPKTERHVVVLECDAHSPPIPRSMSVSPEIRHFDLVRPLASARQAEGPYPPVLDLVFAADSLALLGHLTRQHCTTGPTRAPDTGGLDEDVFEFEADLAYRYLHLFDPALPGFFGHVVRYLSVAQRLLAGCETVRIWGLKSLSPPLVKRSLSPSASSEEVTAAAVEIVRNRILFHRAFFTPGTDVDVCLSRLEVHEDDL</sequence>
<evidence type="ECO:0000313" key="1">
    <source>
        <dbReference type="EMBL" id="WOO78043.1"/>
    </source>
</evidence>
<gene>
    <name evidence="1" type="ORF">LOC62_01G001596</name>
</gene>
<organism evidence="1 2">
    <name type="scientific">Vanrija pseudolonga</name>
    <dbReference type="NCBI Taxonomy" id="143232"/>
    <lineage>
        <taxon>Eukaryota</taxon>
        <taxon>Fungi</taxon>
        <taxon>Dikarya</taxon>
        <taxon>Basidiomycota</taxon>
        <taxon>Agaricomycotina</taxon>
        <taxon>Tremellomycetes</taxon>
        <taxon>Trichosporonales</taxon>
        <taxon>Trichosporonaceae</taxon>
        <taxon>Vanrija</taxon>
    </lineage>
</organism>
<name>A0AAF1BNF5_9TREE</name>
<proteinExistence type="predicted"/>
<protein>
    <submittedName>
        <fullName evidence="1">Uncharacterized protein</fullName>
    </submittedName>
</protein>
<dbReference type="GeneID" id="87804851"/>
<dbReference type="RefSeq" id="XP_062624075.1">
    <property type="nucleotide sequence ID" value="XM_062768091.1"/>
</dbReference>
<dbReference type="Proteomes" id="UP000827549">
    <property type="component" value="Chromosome 1"/>
</dbReference>
<keyword evidence="2" id="KW-1185">Reference proteome</keyword>